<evidence type="ECO:0000313" key="2">
    <source>
        <dbReference type="EMBL" id="JAP76432.1"/>
    </source>
</evidence>
<protein>
    <recommendedName>
        <fullName evidence="3">Secreted protein</fullName>
    </recommendedName>
</protein>
<dbReference type="EMBL" id="GEDV01012125">
    <property type="protein sequence ID" value="JAP76432.1"/>
    <property type="molecule type" value="Transcribed_RNA"/>
</dbReference>
<keyword evidence="1" id="KW-0732">Signal</keyword>
<proteinExistence type="predicted"/>
<evidence type="ECO:0000256" key="1">
    <source>
        <dbReference type="SAM" id="SignalP"/>
    </source>
</evidence>
<feature type="chain" id="PRO_5007284746" description="Secreted protein" evidence="1">
    <location>
        <begin position="23"/>
        <end position="93"/>
    </location>
</feature>
<name>A0A131YD82_RHIAP</name>
<accession>A0A131YD82</accession>
<reference evidence="2" key="1">
    <citation type="journal article" date="2016" name="Ticks Tick Borne Dis.">
        <title>De novo assembly and annotation of the salivary gland transcriptome of Rhipicephalus appendiculatus male and female ticks during blood feeding.</title>
        <authorList>
            <person name="de Castro M.H."/>
            <person name="de Klerk D."/>
            <person name="Pienaar R."/>
            <person name="Latif A.A."/>
            <person name="Rees D.J."/>
            <person name="Mans B.J."/>
        </authorList>
    </citation>
    <scope>NUCLEOTIDE SEQUENCE</scope>
    <source>
        <tissue evidence="2">Salivary glands</tissue>
    </source>
</reference>
<feature type="signal peptide" evidence="1">
    <location>
        <begin position="1"/>
        <end position="22"/>
    </location>
</feature>
<evidence type="ECO:0008006" key="3">
    <source>
        <dbReference type="Google" id="ProtNLM"/>
    </source>
</evidence>
<sequence length="93" mass="10493">MHLVTLSYSASACFWILAGVSGDTICMCSCLTAWPYCCQSMHTIPPLYLCATVEYFRGHNNFFSCPSHLLCSQFSHFLFTFVNANYVCPFLNP</sequence>
<organism evidence="2">
    <name type="scientific">Rhipicephalus appendiculatus</name>
    <name type="common">Brown ear tick</name>
    <dbReference type="NCBI Taxonomy" id="34631"/>
    <lineage>
        <taxon>Eukaryota</taxon>
        <taxon>Metazoa</taxon>
        <taxon>Ecdysozoa</taxon>
        <taxon>Arthropoda</taxon>
        <taxon>Chelicerata</taxon>
        <taxon>Arachnida</taxon>
        <taxon>Acari</taxon>
        <taxon>Parasitiformes</taxon>
        <taxon>Ixodida</taxon>
        <taxon>Ixodoidea</taxon>
        <taxon>Ixodidae</taxon>
        <taxon>Rhipicephalinae</taxon>
        <taxon>Rhipicephalus</taxon>
        <taxon>Rhipicephalus</taxon>
    </lineage>
</organism>
<dbReference type="AlphaFoldDB" id="A0A131YD82"/>